<protein>
    <recommendedName>
        <fullName evidence="4">Alpha-methylacyl-CoA racemase</fullName>
    </recommendedName>
</protein>
<keyword evidence="3" id="KW-1185">Reference proteome</keyword>
<dbReference type="Gene3D" id="3.40.50.10540">
    <property type="entry name" value="Crotonobetainyl-coa:carnitine coa-transferase, domain 1"/>
    <property type="match status" value="1"/>
</dbReference>
<dbReference type="Proteomes" id="UP000019471">
    <property type="component" value="Unassembled WGS sequence"/>
</dbReference>
<dbReference type="InterPro" id="IPR003673">
    <property type="entry name" value="CoA-Trfase_fam_III"/>
</dbReference>
<proteinExistence type="inferred from homology"/>
<evidence type="ECO:0008006" key="4">
    <source>
        <dbReference type="Google" id="ProtNLM"/>
    </source>
</evidence>
<evidence type="ECO:0000313" key="3">
    <source>
        <dbReference type="Proteomes" id="UP000019471"/>
    </source>
</evidence>
<comment type="caution">
    <text evidence="2">The sequence shown here is derived from an EMBL/GenBank/DDBJ whole genome shotgun (WGS) entry which is preliminary data.</text>
</comment>
<dbReference type="RefSeq" id="XP_007748301.1">
    <property type="nucleotide sequence ID" value="XM_007750111.1"/>
</dbReference>
<dbReference type="PANTHER" id="PTHR48229:SF1">
    <property type="entry name" value="ALPHA METHYLACYL-COA RACEMASE-RELATED"/>
    <property type="match status" value="1"/>
</dbReference>
<dbReference type="eggNOG" id="KOG3957">
    <property type="taxonomic scope" value="Eukaryota"/>
</dbReference>
<comment type="similarity">
    <text evidence="1">Belongs to the CoA-transferase III family.</text>
</comment>
<dbReference type="STRING" id="1182543.W9XAQ0"/>
<gene>
    <name evidence="2" type="ORF">A1O5_09532</name>
</gene>
<dbReference type="EMBL" id="AMGX01000016">
    <property type="protein sequence ID" value="EXJ67519.1"/>
    <property type="molecule type" value="Genomic_DNA"/>
</dbReference>
<reference evidence="2 3" key="1">
    <citation type="submission" date="2013-03" db="EMBL/GenBank/DDBJ databases">
        <title>The Genome Sequence of Cladophialophora psammophila CBS 110553.</title>
        <authorList>
            <consortium name="The Broad Institute Genomics Platform"/>
            <person name="Cuomo C."/>
            <person name="de Hoog S."/>
            <person name="Gorbushina A."/>
            <person name="Walker B."/>
            <person name="Young S.K."/>
            <person name="Zeng Q."/>
            <person name="Gargeya S."/>
            <person name="Fitzgerald M."/>
            <person name="Haas B."/>
            <person name="Abouelleil A."/>
            <person name="Allen A.W."/>
            <person name="Alvarado L."/>
            <person name="Arachchi H.M."/>
            <person name="Berlin A.M."/>
            <person name="Chapman S.B."/>
            <person name="Gainer-Dewar J."/>
            <person name="Goldberg J."/>
            <person name="Griggs A."/>
            <person name="Gujja S."/>
            <person name="Hansen M."/>
            <person name="Howarth C."/>
            <person name="Imamovic A."/>
            <person name="Ireland A."/>
            <person name="Larimer J."/>
            <person name="McCowan C."/>
            <person name="Murphy C."/>
            <person name="Pearson M."/>
            <person name="Poon T.W."/>
            <person name="Priest M."/>
            <person name="Roberts A."/>
            <person name="Saif S."/>
            <person name="Shea T."/>
            <person name="Sisk P."/>
            <person name="Sykes S."/>
            <person name="Wortman J."/>
            <person name="Nusbaum C."/>
            <person name="Birren B."/>
        </authorList>
    </citation>
    <scope>NUCLEOTIDE SEQUENCE [LARGE SCALE GENOMIC DNA]</scope>
    <source>
        <strain evidence="2 3">CBS 110553</strain>
    </source>
</reference>
<evidence type="ECO:0000313" key="2">
    <source>
        <dbReference type="EMBL" id="EXJ67519.1"/>
    </source>
</evidence>
<sequence>MAYTLQNEAQRIFHTIISDPRLLIPDEIKAQADKVKFVGEETQPYFPTPWKAAETQAALLGSIGLFATAISKERYGLDEIATIDLENALLSGLAIGVMRGNGKPVPILPKTAEVTRRWDHGNTRELYRQLGTNIYKTRDGQWYQLHGSMDATPLLRMLNLPQHDEKNRSWSEIIDMYAEVVGQIDAEELDTWSNNVYRIPGCRCFKLGELETLPHGKAIKDEPWYNLIPQPYYEQPPAQWVLPPDTADRRPLSGIRVLDMTRAVAGPTIAKVLAALGATVIPVASSANNELPVTLIEACLNKISVDIDLKTFEGGKKFLELTQDADVFIDGYRPSVLEHLGFGRDAVFGLVSARSRGIVYCQENCYGWKGPWSGRPGWAQIGDTASGVGFACGKFHGYDEPHIFPGPNADYLCGHAGAIGALHALYQRSKTGGSYLVQASLIVSNLQMMSYGQYSDEQITALKKRNKNIIGKPRYYDDIMAQSSKNLLVEGVCADRPLEKALREEFYQSVDGSAWGYDHPLEVIRVGVTLSTSRTDFVLSSAPCGYHLPQWELKKNPDFVPL</sequence>
<dbReference type="OrthoDB" id="2308815at2759"/>
<dbReference type="PANTHER" id="PTHR48229">
    <property type="entry name" value="CAIB/BAIF FAMILY ENZYME (AFU_ORTHOLOGUE AFUA_1G05360)-RELATED"/>
    <property type="match status" value="1"/>
</dbReference>
<dbReference type="SUPFAM" id="SSF89796">
    <property type="entry name" value="CoA-transferase family III (CaiB/BaiF)"/>
    <property type="match status" value="2"/>
</dbReference>
<accession>W9XAQ0</accession>
<dbReference type="HOGENOM" id="CLU_021588_1_1_1"/>
<dbReference type="GeneID" id="19194228"/>
<dbReference type="InterPro" id="IPR052985">
    <property type="entry name" value="CoA-trans_III_biosynth/detox"/>
</dbReference>
<dbReference type="InterPro" id="IPR023606">
    <property type="entry name" value="CoA-Trfase_III_dom_1_sf"/>
</dbReference>
<name>W9XAQ0_9EURO</name>
<evidence type="ECO:0000256" key="1">
    <source>
        <dbReference type="ARBA" id="ARBA00008383"/>
    </source>
</evidence>
<dbReference type="Pfam" id="PF02515">
    <property type="entry name" value="CoA_transf_3"/>
    <property type="match status" value="1"/>
</dbReference>
<dbReference type="GO" id="GO:0003824">
    <property type="term" value="F:catalytic activity"/>
    <property type="evidence" value="ECO:0007669"/>
    <property type="project" value="InterPro"/>
</dbReference>
<organism evidence="2 3">
    <name type="scientific">Cladophialophora psammophila CBS 110553</name>
    <dbReference type="NCBI Taxonomy" id="1182543"/>
    <lineage>
        <taxon>Eukaryota</taxon>
        <taxon>Fungi</taxon>
        <taxon>Dikarya</taxon>
        <taxon>Ascomycota</taxon>
        <taxon>Pezizomycotina</taxon>
        <taxon>Eurotiomycetes</taxon>
        <taxon>Chaetothyriomycetidae</taxon>
        <taxon>Chaetothyriales</taxon>
        <taxon>Herpotrichiellaceae</taxon>
        <taxon>Cladophialophora</taxon>
    </lineage>
</organism>
<dbReference type="AlphaFoldDB" id="W9XAQ0"/>